<evidence type="ECO:0000313" key="2">
    <source>
        <dbReference type="Proteomes" id="UP000031056"/>
    </source>
</evidence>
<comment type="caution">
    <text evidence="1">The sequence shown here is derived from an EMBL/GenBank/DDBJ whole genome shotgun (WGS) entry which is preliminary data.</text>
</comment>
<dbReference type="AlphaFoldDB" id="A0A0B2UD70"/>
<reference evidence="1 2" key="1">
    <citation type="journal article" date="2014" name="MBio">
        <title>The Ordospora colligata genome; evolution of extreme reduction in microsporidia and host-to-parasite horizontal gene transfer.</title>
        <authorList>
            <person name="Pombert J.-F."/>
            <person name="Haag K.L."/>
            <person name="Beidas S."/>
            <person name="Ebert D."/>
            <person name="Keeling P.J."/>
        </authorList>
    </citation>
    <scope>NUCLEOTIDE SEQUENCE [LARGE SCALE GENOMIC DNA]</scope>
    <source>
        <strain evidence="1 2">OC4</strain>
    </source>
</reference>
<dbReference type="HOGENOM" id="CLU_842250_0_0_1"/>
<accession>A0A0B2UD70</accession>
<organism evidence="1 2">
    <name type="scientific">Ordospora colligata OC4</name>
    <dbReference type="NCBI Taxonomy" id="1354746"/>
    <lineage>
        <taxon>Eukaryota</taxon>
        <taxon>Fungi</taxon>
        <taxon>Fungi incertae sedis</taxon>
        <taxon>Microsporidia</taxon>
        <taxon>Ordosporidae</taxon>
        <taxon>Ordospora</taxon>
    </lineage>
</organism>
<name>A0A0B2UD70_9MICR</name>
<evidence type="ECO:0000313" key="1">
    <source>
        <dbReference type="EMBL" id="KHN69021.1"/>
    </source>
</evidence>
<dbReference type="GeneID" id="26262415"/>
<dbReference type="EMBL" id="JOKQ01000010">
    <property type="protein sequence ID" value="KHN69021.1"/>
    <property type="molecule type" value="Genomic_DNA"/>
</dbReference>
<keyword evidence="2" id="KW-1185">Reference proteome</keyword>
<dbReference type="RefSeq" id="XP_014563063.1">
    <property type="nucleotide sequence ID" value="XM_014707577.1"/>
</dbReference>
<protein>
    <submittedName>
        <fullName evidence="1">Uncharacterized protein</fullName>
    </submittedName>
</protein>
<dbReference type="VEuPathDB" id="MicrosporidiaDB:M896_100050"/>
<sequence>MVFEIYANNSFVGGIFRARIMLKRCFKKDEVADVFVTARIVGVIIINGKEIKVLEAVPVQLQIEQCGASYACVIPKDSVPSMKLKSFEVEYRIVVEMYFRGVKETDAQVFEVYAAGFEPLKPMENVVICKEMIRVGSGEETAFEEIIRSLRRMLGGSMNGIEETVNSKARMIENLGGFMNDVTHRFRVLCKGDVYLYMSVDDISVENERRKIVIKEGDVEIARVEYGKYLIEEDRMVVRYERTVKFTEVFIVTVECINGEIYNEEEILVDAFESERCVFKEIFVLFDRRGCFTVEYGAICVKFAYRVVLDGKRYTLPLLKISSGSVIMME</sequence>
<proteinExistence type="predicted"/>
<dbReference type="Proteomes" id="UP000031056">
    <property type="component" value="Unassembled WGS sequence"/>
</dbReference>
<dbReference type="InParanoid" id="A0A0B2UD70"/>
<gene>
    <name evidence="1" type="ORF">M896_100050</name>
</gene>
<dbReference type="OrthoDB" id="2190998at2759"/>